<dbReference type="PANTHER" id="PTHR38459:SF1">
    <property type="entry name" value="PROPHAGE BACTOPRENOL-LINKED GLUCOSE TRANSLOCASE HOMOLOG"/>
    <property type="match status" value="1"/>
</dbReference>
<comment type="similarity">
    <text evidence="2">Belongs to the GtrA family.</text>
</comment>
<comment type="caution">
    <text evidence="8">The sequence shown here is derived from an EMBL/GenBank/DDBJ whole genome shotgun (WGS) entry which is preliminary data.</text>
</comment>
<keyword evidence="5 6" id="KW-0472">Membrane</keyword>
<keyword evidence="3 6" id="KW-0812">Transmembrane</keyword>
<dbReference type="Pfam" id="PF04138">
    <property type="entry name" value="GtrA_DPMS_TM"/>
    <property type="match status" value="1"/>
</dbReference>
<dbReference type="InterPro" id="IPR051401">
    <property type="entry name" value="GtrA_CellWall_Glycosyl"/>
</dbReference>
<dbReference type="PANTHER" id="PTHR38459">
    <property type="entry name" value="PROPHAGE BACTOPRENOL-LINKED GLUCOSE TRANSLOCASE HOMOLOG"/>
    <property type="match status" value="1"/>
</dbReference>
<evidence type="ECO:0000256" key="5">
    <source>
        <dbReference type="ARBA" id="ARBA00023136"/>
    </source>
</evidence>
<feature type="transmembrane region" description="Helical" evidence="6">
    <location>
        <begin position="20"/>
        <end position="41"/>
    </location>
</feature>
<dbReference type="RefSeq" id="WP_349219048.1">
    <property type="nucleotide sequence ID" value="NZ_JBBMFD010000008.1"/>
</dbReference>
<organism evidence="8 9">
    <name type="scientific">Solibaculum intestinale</name>
    <dbReference type="NCBI Taxonomy" id="3133165"/>
    <lineage>
        <taxon>Bacteria</taxon>
        <taxon>Bacillati</taxon>
        <taxon>Bacillota</taxon>
        <taxon>Clostridia</taxon>
        <taxon>Eubacteriales</taxon>
        <taxon>Oscillospiraceae</taxon>
        <taxon>Solibaculum</taxon>
    </lineage>
</organism>
<feature type="transmembrane region" description="Helical" evidence="6">
    <location>
        <begin position="85"/>
        <end position="106"/>
    </location>
</feature>
<evidence type="ECO:0000259" key="7">
    <source>
        <dbReference type="Pfam" id="PF04138"/>
    </source>
</evidence>
<evidence type="ECO:0000256" key="6">
    <source>
        <dbReference type="SAM" id="Phobius"/>
    </source>
</evidence>
<reference evidence="8 9" key="1">
    <citation type="submission" date="2024-03" db="EMBL/GenBank/DDBJ databases">
        <title>Human intestinal bacterial collection.</title>
        <authorList>
            <person name="Pauvert C."/>
            <person name="Hitch T.C.A."/>
            <person name="Clavel T."/>
        </authorList>
    </citation>
    <scope>NUCLEOTIDE SEQUENCE [LARGE SCALE GENOMIC DNA]</scope>
    <source>
        <strain evidence="8 9">CLA-JM-H44</strain>
    </source>
</reference>
<feature type="transmembrane region" description="Helical" evidence="6">
    <location>
        <begin position="47"/>
        <end position="73"/>
    </location>
</feature>
<keyword evidence="9" id="KW-1185">Reference proteome</keyword>
<evidence type="ECO:0000256" key="2">
    <source>
        <dbReference type="ARBA" id="ARBA00009399"/>
    </source>
</evidence>
<accession>A0ABV1DZI9</accession>
<protein>
    <submittedName>
        <fullName evidence="8">GtrA family protein</fullName>
    </submittedName>
</protein>
<feature type="domain" description="GtrA/DPMS transmembrane" evidence="7">
    <location>
        <begin position="22"/>
        <end position="136"/>
    </location>
</feature>
<keyword evidence="4 6" id="KW-1133">Transmembrane helix</keyword>
<evidence type="ECO:0000256" key="4">
    <source>
        <dbReference type="ARBA" id="ARBA00022989"/>
    </source>
</evidence>
<evidence type="ECO:0000313" key="8">
    <source>
        <dbReference type="EMBL" id="MEQ2440467.1"/>
    </source>
</evidence>
<gene>
    <name evidence="8" type="ORF">WMO26_06480</name>
</gene>
<dbReference type="InterPro" id="IPR007267">
    <property type="entry name" value="GtrA_DPMS_TM"/>
</dbReference>
<feature type="transmembrane region" description="Helical" evidence="6">
    <location>
        <begin position="112"/>
        <end position="131"/>
    </location>
</feature>
<evidence type="ECO:0000256" key="1">
    <source>
        <dbReference type="ARBA" id="ARBA00004141"/>
    </source>
</evidence>
<dbReference type="Proteomes" id="UP001489509">
    <property type="component" value="Unassembled WGS sequence"/>
</dbReference>
<proteinExistence type="inferred from homology"/>
<name>A0ABV1DZI9_9FIRM</name>
<sequence length="138" mass="15900">MNVNHKKIRIEDLKKLFAQIVKFSGVGVLCFVIDYGIMLALKELFNVQYLVAAAISFTISVIVNYILSVRFVFDANKNHGKMRNFIFFIVFSVIGLLLTELLMWVGVDCIHWSYKLVKIVATAIVMVFNFITRKLFLE</sequence>
<evidence type="ECO:0000256" key="3">
    <source>
        <dbReference type="ARBA" id="ARBA00022692"/>
    </source>
</evidence>
<comment type="subcellular location">
    <subcellularLocation>
        <location evidence="1">Membrane</location>
        <topology evidence="1">Multi-pass membrane protein</topology>
    </subcellularLocation>
</comment>
<dbReference type="EMBL" id="JBBMFD010000008">
    <property type="protein sequence ID" value="MEQ2440467.1"/>
    <property type="molecule type" value="Genomic_DNA"/>
</dbReference>
<evidence type="ECO:0000313" key="9">
    <source>
        <dbReference type="Proteomes" id="UP001489509"/>
    </source>
</evidence>